<gene>
    <name evidence="1" type="ORF">ERS852473_01082</name>
</gene>
<organism evidence="1 2">
    <name type="scientific">Sarcina ventriculi</name>
    <name type="common">Clostridium ventriculi</name>
    <dbReference type="NCBI Taxonomy" id="1267"/>
    <lineage>
        <taxon>Bacteria</taxon>
        <taxon>Bacillati</taxon>
        <taxon>Bacillota</taxon>
        <taxon>Clostridia</taxon>
        <taxon>Eubacteriales</taxon>
        <taxon>Clostridiaceae</taxon>
        <taxon>Sarcina</taxon>
    </lineage>
</organism>
<sequence length="128" mass="15475">MFIRYEDIKDEKVVDVRTTLEHELTPFTKYSIPIIEIEEYLKIKKFYPMAFYIILKGILKRRRFIKTRLLMISRNRKKALVLVCSRGRLRSPMLYFYARLLGIKCEILYRGIKPLLKSSERKKLNELL</sequence>
<proteinExistence type="predicted"/>
<dbReference type="Proteomes" id="UP000095488">
    <property type="component" value="Unassembled WGS sequence"/>
</dbReference>
<name>A0ABP2AP59_SARVE</name>
<comment type="caution">
    <text evidence="1">The sequence shown here is derived from an EMBL/GenBank/DDBJ whole genome shotgun (WGS) entry which is preliminary data.</text>
</comment>
<protein>
    <recommendedName>
        <fullName evidence="3">Rhodanese domain-containing protein</fullName>
    </recommendedName>
</protein>
<dbReference type="InterPro" id="IPR036873">
    <property type="entry name" value="Rhodanese-like_dom_sf"/>
</dbReference>
<reference evidence="1 2" key="1">
    <citation type="submission" date="2015-09" db="EMBL/GenBank/DDBJ databases">
        <authorList>
            <consortium name="Pathogen Informatics"/>
            <person name="Wu L."/>
            <person name="Ma J."/>
        </authorList>
    </citation>
    <scope>NUCLEOTIDE SEQUENCE [LARGE SCALE GENOMIC DNA]</scope>
    <source>
        <strain evidence="1 2">2789STDY5834858</strain>
    </source>
</reference>
<dbReference type="SUPFAM" id="SSF52821">
    <property type="entry name" value="Rhodanese/Cell cycle control phosphatase"/>
    <property type="match status" value="1"/>
</dbReference>
<evidence type="ECO:0000313" key="1">
    <source>
        <dbReference type="EMBL" id="CUN78253.1"/>
    </source>
</evidence>
<evidence type="ECO:0000313" key="2">
    <source>
        <dbReference type="Proteomes" id="UP000095488"/>
    </source>
</evidence>
<evidence type="ECO:0008006" key="3">
    <source>
        <dbReference type="Google" id="ProtNLM"/>
    </source>
</evidence>
<dbReference type="EMBL" id="CYZR01000003">
    <property type="protein sequence ID" value="CUN78253.1"/>
    <property type="molecule type" value="Genomic_DNA"/>
</dbReference>
<keyword evidence="2" id="KW-1185">Reference proteome</keyword>
<dbReference type="RefSeq" id="WP_055258402.1">
    <property type="nucleotide sequence ID" value="NZ_BCMV01000066.1"/>
</dbReference>
<accession>A0ABP2AP59</accession>